<keyword evidence="1" id="KW-0646">Protease inhibitor</keyword>
<dbReference type="WBParaSite" id="MBELARI_LOCUS12282">
    <property type="protein sequence ID" value="MBELARI_LOCUS12282"/>
    <property type="gene ID" value="MBELARI_LOCUS12282"/>
</dbReference>
<dbReference type="SUPFAM" id="SSF57567">
    <property type="entry name" value="Serine protease inhibitors"/>
    <property type="match status" value="1"/>
</dbReference>
<evidence type="ECO:0000256" key="2">
    <source>
        <dbReference type="SAM" id="SignalP"/>
    </source>
</evidence>
<feature type="chain" id="PRO_5041961563" evidence="2">
    <location>
        <begin position="19"/>
        <end position="88"/>
    </location>
</feature>
<dbReference type="Gene3D" id="2.10.25.10">
    <property type="entry name" value="Laminin"/>
    <property type="match status" value="1"/>
</dbReference>
<sequence length="88" mass="9821">MFKLIVFIILLFCTMVLSKPEKCPEHEVLQWHQGCDSCMARMPKDPAMGGFGCATAPQKGCFCPENFGRLEDNTCVHISKCPKNPGTR</sequence>
<evidence type="ECO:0000256" key="1">
    <source>
        <dbReference type="ARBA" id="ARBA00022900"/>
    </source>
</evidence>
<protein>
    <submittedName>
        <fullName evidence="4">TIL domain-containing protein</fullName>
    </submittedName>
</protein>
<dbReference type="Proteomes" id="UP000887575">
    <property type="component" value="Unassembled WGS sequence"/>
</dbReference>
<reference evidence="4" key="1">
    <citation type="submission" date="2024-02" db="UniProtKB">
        <authorList>
            <consortium name="WormBaseParasite"/>
        </authorList>
    </citation>
    <scope>IDENTIFICATION</scope>
</reference>
<accession>A0AAF3EE87</accession>
<keyword evidence="2" id="KW-0732">Signal</keyword>
<keyword evidence="1" id="KW-0722">Serine protease inhibitor</keyword>
<organism evidence="3 4">
    <name type="scientific">Mesorhabditis belari</name>
    <dbReference type="NCBI Taxonomy" id="2138241"/>
    <lineage>
        <taxon>Eukaryota</taxon>
        <taxon>Metazoa</taxon>
        <taxon>Ecdysozoa</taxon>
        <taxon>Nematoda</taxon>
        <taxon>Chromadorea</taxon>
        <taxon>Rhabditida</taxon>
        <taxon>Rhabditina</taxon>
        <taxon>Rhabditomorpha</taxon>
        <taxon>Rhabditoidea</taxon>
        <taxon>Rhabditidae</taxon>
        <taxon>Mesorhabditinae</taxon>
        <taxon>Mesorhabditis</taxon>
    </lineage>
</organism>
<evidence type="ECO:0000313" key="4">
    <source>
        <dbReference type="WBParaSite" id="MBELARI_LOCUS12282"/>
    </source>
</evidence>
<feature type="signal peptide" evidence="2">
    <location>
        <begin position="1"/>
        <end position="18"/>
    </location>
</feature>
<dbReference type="AlphaFoldDB" id="A0AAF3EE87"/>
<dbReference type="InterPro" id="IPR036084">
    <property type="entry name" value="Ser_inhib-like_sf"/>
</dbReference>
<evidence type="ECO:0000313" key="3">
    <source>
        <dbReference type="Proteomes" id="UP000887575"/>
    </source>
</evidence>
<proteinExistence type="predicted"/>
<name>A0AAF3EE87_9BILA</name>
<dbReference type="GO" id="GO:0004867">
    <property type="term" value="F:serine-type endopeptidase inhibitor activity"/>
    <property type="evidence" value="ECO:0007669"/>
    <property type="project" value="UniProtKB-KW"/>
</dbReference>
<keyword evidence="3" id="KW-1185">Reference proteome</keyword>